<gene>
    <name evidence="1" type="ordered locus">Marky_1422</name>
</gene>
<dbReference type="EMBL" id="CP002630">
    <property type="protein sequence ID" value="AEB12157.1"/>
    <property type="molecule type" value="Genomic_DNA"/>
</dbReference>
<accession>F2NMI7</accession>
<keyword evidence="2" id="KW-1185">Reference proteome</keyword>
<evidence type="ECO:0000313" key="2">
    <source>
        <dbReference type="Proteomes" id="UP000007030"/>
    </source>
</evidence>
<dbReference type="eggNOG" id="ENOG50337KB">
    <property type="taxonomic scope" value="Bacteria"/>
</dbReference>
<dbReference type="HOGENOM" id="CLU_144221_0_0_0"/>
<reference evidence="1 2" key="1">
    <citation type="journal article" date="2012" name="Stand. Genomic Sci.">
        <title>Complete genome sequence of the aerobic, heterotroph Marinithermus hydrothermalis type strain (T1(T)) from a deep-sea hydrothermal vent chimney.</title>
        <authorList>
            <person name="Copeland A."/>
            <person name="Gu W."/>
            <person name="Yasawong M."/>
            <person name="Lapidus A."/>
            <person name="Lucas S."/>
            <person name="Deshpande S."/>
            <person name="Pagani I."/>
            <person name="Tapia R."/>
            <person name="Cheng J.F."/>
            <person name="Goodwin L.A."/>
            <person name="Pitluck S."/>
            <person name="Liolios K."/>
            <person name="Ivanova N."/>
            <person name="Mavromatis K."/>
            <person name="Mikhailova N."/>
            <person name="Pati A."/>
            <person name="Chen A."/>
            <person name="Palaniappan K."/>
            <person name="Land M."/>
            <person name="Pan C."/>
            <person name="Brambilla E.M."/>
            <person name="Rohde M."/>
            <person name="Tindall B.J."/>
            <person name="Sikorski J."/>
            <person name="Goker M."/>
            <person name="Detter J.C."/>
            <person name="Bristow J."/>
            <person name="Eisen J.A."/>
            <person name="Markowitz V."/>
            <person name="Hugenholtz P."/>
            <person name="Kyrpides N.C."/>
            <person name="Klenk H.P."/>
            <person name="Woyke T."/>
        </authorList>
    </citation>
    <scope>NUCLEOTIDE SEQUENCE [LARGE SCALE GENOMIC DNA]</scope>
    <source>
        <strain evidence="2">DSM 14884 / JCM 11576 / T1</strain>
    </source>
</reference>
<name>F2NMI7_MARHT</name>
<dbReference type="STRING" id="869210.Marky_1422"/>
<evidence type="ECO:0000313" key="1">
    <source>
        <dbReference type="EMBL" id="AEB12157.1"/>
    </source>
</evidence>
<dbReference type="AlphaFoldDB" id="F2NMI7"/>
<dbReference type="Proteomes" id="UP000007030">
    <property type="component" value="Chromosome"/>
</dbReference>
<evidence type="ECO:0008006" key="3">
    <source>
        <dbReference type="Google" id="ProtNLM"/>
    </source>
</evidence>
<organism evidence="1 2">
    <name type="scientific">Marinithermus hydrothermalis (strain DSM 14884 / JCM 11576 / T1)</name>
    <dbReference type="NCBI Taxonomy" id="869210"/>
    <lineage>
        <taxon>Bacteria</taxon>
        <taxon>Thermotogati</taxon>
        <taxon>Deinococcota</taxon>
        <taxon>Deinococci</taxon>
        <taxon>Thermales</taxon>
        <taxon>Thermaceae</taxon>
        <taxon>Marinithermus</taxon>
    </lineage>
</organism>
<protein>
    <recommendedName>
        <fullName evidence="3">YtkA-like domain-containing protein</fullName>
    </recommendedName>
</protein>
<dbReference type="RefSeq" id="WP_013704204.1">
    <property type="nucleotide sequence ID" value="NC_015387.1"/>
</dbReference>
<dbReference type="KEGG" id="mhd:Marky_1422"/>
<dbReference type="PROSITE" id="PS51257">
    <property type="entry name" value="PROKAR_LIPOPROTEIN"/>
    <property type="match status" value="1"/>
</dbReference>
<sequence>MRTRILLLTFLTLTACRPTGPAALEAKVEVHPWPPRVGPAVVQVIPPEDLRVQTLTVTGDMTHAGMQPVIAEARETRPGVWETQGFRFTMRGDWVLTVEATDANGRTYQQEVRLTVP</sequence>
<proteinExistence type="predicted"/>
<dbReference type="OrthoDB" id="34375at2"/>